<accession>A0ABR4MWU0</accession>
<feature type="region of interest" description="Disordered" evidence="1">
    <location>
        <begin position="219"/>
        <end position="246"/>
    </location>
</feature>
<organism evidence="2 3">
    <name type="scientific">Polyrhizophydium stewartii</name>
    <dbReference type="NCBI Taxonomy" id="2732419"/>
    <lineage>
        <taxon>Eukaryota</taxon>
        <taxon>Fungi</taxon>
        <taxon>Fungi incertae sedis</taxon>
        <taxon>Chytridiomycota</taxon>
        <taxon>Chytridiomycota incertae sedis</taxon>
        <taxon>Chytridiomycetes</taxon>
        <taxon>Rhizophydiales</taxon>
        <taxon>Rhizophydiales incertae sedis</taxon>
        <taxon>Polyrhizophydium</taxon>
    </lineage>
</organism>
<dbReference type="PANTHER" id="PTHR34587:SF2">
    <property type="entry name" value="G-PROTEIN COUPLED RECEPTORS FAMILY 1 PROFILE DOMAIN-CONTAINING PROTEIN"/>
    <property type="match status" value="1"/>
</dbReference>
<dbReference type="InterPro" id="IPR053216">
    <property type="entry name" value="Appressorial_penetr-assoc"/>
</dbReference>
<evidence type="ECO:0000313" key="3">
    <source>
        <dbReference type="Proteomes" id="UP001527925"/>
    </source>
</evidence>
<dbReference type="PANTHER" id="PTHR34587">
    <property type="entry name" value="VWFA DOMAIN-CONTAINING PROTEIN"/>
    <property type="match status" value="1"/>
</dbReference>
<dbReference type="Proteomes" id="UP001527925">
    <property type="component" value="Unassembled WGS sequence"/>
</dbReference>
<dbReference type="EMBL" id="JADGIZ020000093">
    <property type="protein sequence ID" value="KAL2911689.1"/>
    <property type="molecule type" value="Genomic_DNA"/>
</dbReference>
<name>A0ABR4MWU0_9FUNG</name>
<protein>
    <submittedName>
        <fullName evidence="2">Uncharacterized protein</fullName>
    </submittedName>
</protein>
<proteinExistence type="predicted"/>
<evidence type="ECO:0000313" key="2">
    <source>
        <dbReference type="EMBL" id="KAL2911689.1"/>
    </source>
</evidence>
<feature type="compositionally biased region" description="Gly residues" evidence="1">
    <location>
        <begin position="222"/>
        <end position="231"/>
    </location>
</feature>
<keyword evidence="3" id="KW-1185">Reference proteome</keyword>
<sequence length="263" mass="27609">MNTKGCPVLGRLHDPATSNIQGHVNFVAQQLTGDCAPDARSFAFFKSLEGTAKNGVFSFEIPANAIKADGEFRLCSMAALASRQPVIMPDDCIRVTVKAGNGNNNGNNNGNGKADFGSCKEPTIEFGQGFDNRKETLFRPVNRDLFNHGSAQNIAIITQFICDRICDTCKAPQATQDLCSKATAAAASKTAKTGAQANAFNAVFGINTNFAVIQPIDDQGRPVGGNGGNGNNAGNTKTKSSGKKTRTLTITVTSTADCPEPTA</sequence>
<reference evidence="2 3" key="1">
    <citation type="submission" date="2023-09" db="EMBL/GenBank/DDBJ databases">
        <title>Pangenome analysis of Batrachochytrium dendrobatidis and related Chytrids.</title>
        <authorList>
            <person name="Yacoub M.N."/>
            <person name="Stajich J.E."/>
            <person name="James T.Y."/>
        </authorList>
    </citation>
    <scope>NUCLEOTIDE SEQUENCE [LARGE SCALE GENOMIC DNA]</scope>
    <source>
        <strain evidence="2 3">JEL0888</strain>
    </source>
</reference>
<gene>
    <name evidence="2" type="ORF">HK105_208849</name>
</gene>
<comment type="caution">
    <text evidence="2">The sequence shown here is derived from an EMBL/GenBank/DDBJ whole genome shotgun (WGS) entry which is preliminary data.</text>
</comment>
<evidence type="ECO:0000256" key="1">
    <source>
        <dbReference type="SAM" id="MobiDB-lite"/>
    </source>
</evidence>